<dbReference type="AlphaFoldDB" id="A0A9D9E2D7"/>
<dbReference type="InterPro" id="IPR006674">
    <property type="entry name" value="HD_domain"/>
</dbReference>
<accession>A0A9D9E2D7</accession>
<evidence type="ECO:0000256" key="2">
    <source>
        <dbReference type="SAM" id="Phobius"/>
    </source>
</evidence>
<feature type="transmembrane region" description="Helical" evidence="2">
    <location>
        <begin position="390"/>
        <end position="408"/>
    </location>
</feature>
<comment type="caution">
    <text evidence="4">The sequence shown here is derived from an EMBL/GenBank/DDBJ whole genome shotgun (WGS) entry which is preliminary data.</text>
</comment>
<gene>
    <name evidence="4" type="ORF">IAC54_04145</name>
</gene>
<dbReference type="SMART" id="SM00471">
    <property type="entry name" value="HDc"/>
    <property type="match status" value="1"/>
</dbReference>
<dbReference type="Pfam" id="PF01966">
    <property type="entry name" value="HD"/>
    <property type="match status" value="1"/>
</dbReference>
<evidence type="ECO:0000313" key="4">
    <source>
        <dbReference type="EMBL" id="MBO8438071.1"/>
    </source>
</evidence>
<dbReference type="InterPro" id="IPR003607">
    <property type="entry name" value="HD/PDEase_dom"/>
</dbReference>
<dbReference type="PROSITE" id="PS51831">
    <property type="entry name" value="HD"/>
    <property type="match status" value="1"/>
</dbReference>
<dbReference type="PANTHER" id="PTHR36442:SF1">
    <property type="entry name" value="CYCLIC-DI-AMP PHOSPHODIESTERASE PGPH"/>
    <property type="match status" value="1"/>
</dbReference>
<dbReference type="Proteomes" id="UP000823636">
    <property type="component" value="Unassembled WGS sequence"/>
</dbReference>
<dbReference type="EMBL" id="JADIMW010000042">
    <property type="protein sequence ID" value="MBO8438071.1"/>
    <property type="molecule type" value="Genomic_DNA"/>
</dbReference>
<evidence type="ECO:0000259" key="3">
    <source>
        <dbReference type="PROSITE" id="PS51831"/>
    </source>
</evidence>
<keyword evidence="2" id="KW-1133">Transmembrane helix</keyword>
<feature type="transmembrane region" description="Helical" evidence="2">
    <location>
        <begin position="12"/>
        <end position="30"/>
    </location>
</feature>
<feature type="transmembrane region" description="Helical" evidence="2">
    <location>
        <begin position="319"/>
        <end position="336"/>
    </location>
</feature>
<protein>
    <submittedName>
        <fullName evidence="4">HDIG domain-containing protein</fullName>
    </submittedName>
</protein>
<evidence type="ECO:0000313" key="5">
    <source>
        <dbReference type="Proteomes" id="UP000823636"/>
    </source>
</evidence>
<dbReference type="CDD" id="cd00077">
    <property type="entry name" value="HDc"/>
    <property type="match status" value="1"/>
</dbReference>
<dbReference type="InterPro" id="IPR011624">
    <property type="entry name" value="Metal-dep_PHydrolase_7TM_extra"/>
</dbReference>
<feature type="compositionally biased region" description="Acidic residues" evidence="1">
    <location>
        <begin position="691"/>
        <end position="701"/>
    </location>
</feature>
<evidence type="ECO:0000256" key="1">
    <source>
        <dbReference type="SAM" id="MobiDB-lite"/>
    </source>
</evidence>
<dbReference type="InterPro" id="IPR006675">
    <property type="entry name" value="HDIG_dom"/>
</dbReference>
<name>A0A9D9E2D7_9BACT</name>
<dbReference type="SUPFAM" id="SSF109604">
    <property type="entry name" value="HD-domain/PDEase-like"/>
    <property type="match status" value="1"/>
</dbReference>
<feature type="transmembrane region" description="Helical" evidence="2">
    <location>
        <begin position="264"/>
        <end position="284"/>
    </location>
</feature>
<feature type="transmembrane region" description="Helical" evidence="2">
    <location>
        <begin position="420"/>
        <end position="441"/>
    </location>
</feature>
<feature type="compositionally biased region" description="Basic and acidic residues" evidence="1">
    <location>
        <begin position="677"/>
        <end position="690"/>
    </location>
</feature>
<organism evidence="4 5">
    <name type="scientific">Candidatus Caccoplasma merdipullorum</name>
    <dbReference type="NCBI Taxonomy" id="2840718"/>
    <lineage>
        <taxon>Bacteria</taxon>
        <taxon>Pseudomonadati</taxon>
        <taxon>Bacteroidota</taxon>
        <taxon>Bacteroidia</taxon>
        <taxon>Bacteroidales</taxon>
        <taxon>Bacteroidaceae</taxon>
        <taxon>Bacteroidaceae incertae sedis</taxon>
        <taxon>Candidatus Caccoplasma</taxon>
    </lineage>
</organism>
<dbReference type="Gene3D" id="1.10.3210.10">
    <property type="entry name" value="Hypothetical protein af1432"/>
    <property type="match status" value="1"/>
</dbReference>
<feature type="domain" description="HD" evidence="3">
    <location>
        <begin position="474"/>
        <end position="617"/>
    </location>
</feature>
<proteinExistence type="predicted"/>
<reference evidence="4" key="1">
    <citation type="submission" date="2020-10" db="EMBL/GenBank/DDBJ databases">
        <authorList>
            <person name="Gilroy R."/>
        </authorList>
    </citation>
    <scope>NUCLEOTIDE SEQUENCE</scope>
    <source>
        <strain evidence="4">G3-4614</strain>
    </source>
</reference>
<dbReference type="Pfam" id="PF07698">
    <property type="entry name" value="7TM-7TMR_HD"/>
    <property type="match status" value="1"/>
</dbReference>
<feature type="transmembrane region" description="Helical" evidence="2">
    <location>
        <begin position="341"/>
        <end position="357"/>
    </location>
</feature>
<dbReference type="InterPro" id="IPR052722">
    <property type="entry name" value="PgpH_phosphodiesterase"/>
</dbReference>
<reference evidence="4" key="2">
    <citation type="journal article" date="2021" name="PeerJ">
        <title>Extensive microbial diversity within the chicken gut microbiome revealed by metagenomics and culture.</title>
        <authorList>
            <person name="Gilroy R."/>
            <person name="Ravi A."/>
            <person name="Getino M."/>
            <person name="Pursley I."/>
            <person name="Horton D.L."/>
            <person name="Alikhan N.F."/>
            <person name="Baker D."/>
            <person name="Gharbi K."/>
            <person name="Hall N."/>
            <person name="Watson M."/>
            <person name="Adriaenssens E.M."/>
            <person name="Foster-Nyarko E."/>
            <person name="Jarju S."/>
            <person name="Secka A."/>
            <person name="Antonio M."/>
            <person name="Oren A."/>
            <person name="Chaudhuri R.R."/>
            <person name="La Ragione R."/>
            <person name="Hildebrand F."/>
            <person name="Pallen M.J."/>
        </authorList>
    </citation>
    <scope>NUCLEOTIDE SEQUENCE</scope>
    <source>
        <strain evidence="4">G3-4614</strain>
    </source>
</reference>
<feature type="transmembrane region" description="Helical" evidence="2">
    <location>
        <begin position="296"/>
        <end position="313"/>
    </location>
</feature>
<keyword evidence="2" id="KW-0472">Membrane</keyword>
<dbReference type="InterPro" id="IPR011621">
    <property type="entry name" value="Metal-dep_PHydrolase_7TM_intra"/>
</dbReference>
<keyword evidence="2" id="KW-0812">Transmembrane</keyword>
<feature type="region of interest" description="Disordered" evidence="1">
    <location>
        <begin position="675"/>
        <end position="701"/>
    </location>
</feature>
<dbReference type="PANTHER" id="PTHR36442">
    <property type="entry name" value="CYCLIC-DI-AMP PHOSPHODIESTERASE PGPH"/>
    <property type="match status" value="1"/>
</dbReference>
<dbReference type="NCBIfam" id="TIGR00277">
    <property type="entry name" value="HDIG"/>
    <property type="match status" value="1"/>
</dbReference>
<dbReference type="Pfam" id="PF07697">
    <property type="entry name" value="7TMR-HDED"/>
    <property type="match status" value="1"/>
</dbReference>
<sequence>MFKSRLKIDTSNIWQAIFFIAAVTLTIMFIPRERQFRYYFEEGKPWRYGLLTAPFDFAVYKDDTTIKHEQDSVLESFKPYFTLDKTIAMSEADKFRNDNTNNKTGENIPPYFRSLITSAILDVYDKGIVDAESYSNLRLSGKKSIRLLEDGVAREYNTDMLLTPKMAYEKIMYMVYDDSVRKTLHTKDLNTYLVPNIKYDTLTNDKARNQLLDNLSISSGMIQSGERIIDRGVIVTPEIYRVLKSYEKAALKRAGDNGRSTGALTGQSIIVVVLYSFFYLFMALFRRRIFHNPRTLGFLMMMITVVTLASYAMSQRLLLGIYIVPFAVLPIMVVTFLDARIALYCSLVTILLCAPASPFPMEYVLLQVVVSMTAIDSLKELVKRSQMLKSVLLIFIAYCITYIGYTLLGEGSWNKLNPDMFLYLSINCFMLLFSYLFVFVIEKLFGFTSNVMLVELSDINSPLLRELSEKCPGTFQHAMQVANLGAEAANRIGAKALLVRTGALYHDIGKISNPMFFTENQHGFNPHTNLSYIDSAGIIINHVQDGLKLAKKYNLPESVKAFISTHHGRTKAKYFYNSYKNEHPDERINEEAFTYPGPRPHTKEEGIMMMADVIEAKSRSMKDYSHEAISKMVNSTINEIVSEGELNDTSLSFRDVTEIREVFITRLESIYHPRISYPEDKSKKAEKETPAEDETSLEAES</sequence>